<dbReference type="Pfam" id="PF14492">
    <property type="entry name" value="EFG_III"/>
    <property type="match status" value="1"/>
</dbReference>
<dbReference type="InterPro" id="IPR027417">
    <property type="entry name" value="P-loop_NTPase"/>
</dbReference>
<dbReference type="Gene3D" id="3.30.70.870">
    <property type="entry name" value="Elongation Factor G (Translational Gtpase), domain 3"/>
    <property type="match status" value="1"/>
</dbReference>
<dbReference type="SUPFAM" id="SSF54980">
    <property type="entry name" value="EF-G C-terminal domain-like"/>
    <property type="match status" value="2"/>
</dbReference>
<protein>
    <submittedName>
        <fullName evidence="6">GTP-binding protein</fullName>
    </submittedName>
</protein>
<dbReference type="PRINTS" id="PR01037">
    <property type="entry name" value="TCRTETOQM"/>
</dbReference>
<dbReference type="InterPro" id="IPR041095">
    <property type="entry name" value="EFG_II"/>
</dbReference>
<evidence type="ECO:0000256" key="4">
    <source>
        <dbReference type="ARBA" id="ARBA00023251"/>
    </source>
</evidence>
<dbReference type="InterPro" id="IPR035647">
    <property type="entry name" value="EFG_III/V"/>
</dbReference>
<dbReference type="Gene3D" id="3.30.70.240">
    <property type="match status" value="1"/>
</dbReference>
<dbReference type="SMART" id="SM00838">
    <property type="entry name" value="EFG_C"/>
    <property type="match status" value="1"/>
</dbReference>
<evidence type="ECO:0000259" key="5">
    <source>
        <dbReference type="PROSITE" id="PS51722"/>
    </source>
</evidence>
<dbReference type="Gene3D" id="3.40.50.300">
    <property type="entry name" value="P-loop containing nucleotide triphosphate hydrolases"/>
    <property type="match status" value="1"/>
</dbReference>
<dbReference type="PANTHER" id="PTHR43261:SF1">
    <property type="entry name" value="RIBOSOME-RELEASING FACTOR 2, MITOCHONDRIAL"/>
    <property type="match status" value="1"/>
</dbReference>
<dbReference type="Proteomes" id="UP001589855">
    <property type="component" value="Unassembled WGS sequence"/>
</dbReference>
<evidence type="ECO:0000313" key="6">
    <source>
        <dbReference type="EMBL" id="MFC0425003.1"/>
    </source>
</evidence>
<dbReference type="InterPro" id="IPR035650">
    <property type="entry name" value="Tet_C"/>
</dbReference>
<dbReference type="InterPro" id="IPR020568">
    <property type="entry name" value="Ribosomal_Su5_D2-typ_SF"/>
</dbReference>
<proteinExistence type="predicted"/>
<dbReference type="EMBL" id="JBHLUK010000076">
    <property type="protein sequence ID" value="MFC0425003.1"/>
    <property type="molecule type" value="Genomic_DNA"/>
</dbReference>
<dbReference type="InterPro" id="IPR000795">
    <property type="entry name" value="T_Tr_GTP-bd_dom"/>
</dbReference>
<accession>A0ABV6K6A3</accession>
<reference evidence="6 7" key="1">
    <citation type="submission" date="2024-09" db="EMBL/GenBank/DDBJ databases">
        <authorList>
            <person name="Sun Q."/>
            <person name="Mori K."/>
        </authorList>
    </citation>
    <scope>NUCLEOTIDE SEQUENCE [LARGE SCALE GENOMIC DNA]</scope>
    <source>
        <strain evidence="6 7">TBRC 4575</strain>
    </source>
</reference>
<feature type="domain" description="Tr-type G" evidence="5">
    <location>
        <begin position="1"/>
        <end position="236"/>
    </location>
</feature>
<keyword evidence="1" id="KW-0547">Nucleotide-binding</keyword>
<dbReference type="SUPFAM" id="SSF52540">
    <property type="entry name" value="P-loop containing nucleoside triphosphate hydrolases"/>
    <property type="match status" value="1"/>
</dbReference>
<dbReference type="InterPro" id="IPR000640">
    <property type="entry name" value="EFG_V-like"/>
</dbReference>
<dbReference type="CDD" id="cd03711">
    <property type="entry name" value="Tet_C"/>
    <property type="match status" value="1"/>
</dbReference>
<dbReference type="PRINTS" id="PR00315">
    <property type="entry name" value="ELONGATNFCT"/>
</dbReference>
<dbReference type="RefSeq" id="WP_137644180.1">
    <property type="nucleotide sequence ID" value="NZ_BAABRM010000003.1"/>
</dbReference>
<evidence type="ECO:0000256" key="3">
    <source>
        <dbReference type="ARBA" id="ARBA00023134"/>
    </source>
</evidence>
<dbReference type="Pfam" id="PF00009">
    <property type="entry name" value="GTP_EFTU"/>
    <property type="match status" value="1"/>
</dbReference>
<keyword evidence="3" id="KW-0342">GTP-binding</keyword>
<evidence type="ECO:0000256" key="1">
    <source>
        <dbReference type="ARBA" id="ARBA00022741"/>
    </source>
</evidence>
<dbReference type="NCBIfam" id="TIGR00231">
    <property type="entry name" value="small_GTP"/>
    <property type="match status" value="1"/>
</dbReference>
<organism evidence="6 7">
    <name type="scientific">Lactiplantibacillus plajomi</name>
    <dbReference type="NCBI Taxonomy" id="1457217"/>
    <lineage>
        <taxon>Bacteria</taxon>
        <taxon>Bacillati</taxon>
        <taxon>Bacillota</taxon>
        <taxon>Bacilli</taxon>
        <taxon>Lactobacillales</taxon>
        <taxon>Lactobacillaceae</taxon>
        <taxon>Lactiplantibacillus</taxon>
    </lineage>
</organism>
<keyword evidence="2" id="KW-0648">Protein biosynthesis</keyword>
<dbReference type="InterPro" id="IPR005517">
    <property type="entry name" value="Transl_elong_EFG/EF2_IV"/>
</dbReference>
<dbReference type="InterPro" id="IPR005225">
    <property type="entry name" value="Small_GTP-bd"/>
</dbReference>
<comment type="caution">
    <text evidence="6">The sequence shown here is derived from an EMBL/GenBank/DDBJ whole genome shotgun (WGS) entry which is preliminary data.</text>
</comment>
<dbReference type="SMART" id="SM00889">
    <property type="entry name" value="EFG_IV"/>
    <property type="match status" value="1"/>
</dbReference>
<dbReference type="PANTHER" id="PTHR43261">
    <property type="entry name" value="TRANSLATION ELONGATION FACTOR G-RELATED"/>
    <property type="match status" value="1"/>
</dbReference>
<evidence type="ECO:0000313" key="7">
    <source>
        <dbReference type="Proteomes" id="UP001589855"/>
    </source>
</evidence>
<dbReference type="SUPFAM" id="SSF50447">
    <property type="entry name" value="Translation proteins"/>
    <property type="match status" value="1"/>
</dbReference>
<dbReference type="Pfam" id="PF03764">
    <property type="entry name" value="EFG_IV"/>
    <property type="match status" value="1"/>
</dbReference>
<dbReference type="PROSITE" id="PS51722">
    <property type="entry name" value="G_TR_2"/>
    <property type="match status" value="1"/>
</dbReference>
<evidence type="ECO:0000256" key="2">
    <source>
        <dbReference type="ARBA" id="ARBA00022917"/>
    </source>
</evidence>
<dbReference type="InterPro" id="IPR009000">
    <property type="entry name" value="Transl_B-barrel_sf"/>
</dbReference>
<keyword evidence="4" id="KW-0046">Antibiotic resistance</keyword>
<name>A0ABV6K6A3_9LACO</name>
<dbReference type="Gene3D" id="3.30.230.10">
    <property type="match status" value="1"/>
</dbReference>
<keyword evidence="7" id="KW-1185">Reference proteome</keyword>
<sequence length="667" mass="72482">MKHIVTGIVAHVDAGKTTLSEALLYRSGALRKLGRVDNGDSFLDTDDLEKQRGITIFSHQANLMLGDVTLNLLDTPGHVDFASQTEQVLSVLDYAILVVSATDGVQGYTRTLWRLLARYHVPTFIFVNKMDAVVANGAAMLKQLQTVLAPGCLPFNDFDGTAVAGAELPADVVEDVATLNDDVLTAYLDEGNLPSKTVRQMIKQRELFPVYFGAALKLQGVDALMAGIQRWSTPAETTAEFGAKVFKITHDEQGERLTWLRLTGGDLEPKDELLPDQKVNQLRQYNGTRYATSSEIHAGEICVVPGLTGTAPGQGIGAAPDGQRPSLQPVLTYAVDPLAEDLHACLAALRELEDEDPQLNVAWSQHLQEIRVQVMGKIQLEVLKQLLSDRFHLNVAFGAGSILYQETVTQAVEGVGHFEPLRHYAEVHLLIEPQPRGSGLTVAADCSLEVLGKNWQHQVLANLKAKEQRGVLVGAPLTDVKITLVTGRASIVHSVGGDFREATWRALRQGLMMLRTRGGCELLEPWYRFHLEVGQEQVGRAMTDIQRMHGEFEPPVAGGVTTNGQPLTVITGTAPVATMRDYAQEVRAYTHGQGQLECVVSGYQACHDTAAVVAAKAYQPVADLENTPDSVFCAHGAGYPVAWDQVPAAAHVAYRYSAAELAAKTDH</sequence>
<dbReference type="Gene3D" id="2.40.30.10">
    <property type="entry name" value="Translation factors"/>
    <property type="match status" value="1"/>
</dbReference>
<gene>
    <name evidence="6" type="ORF">ACFFGS_12780</name>
</gene>
<dbReference type="Pfam" id="PF00679">
    <property type="entry name" value="EFG_C"/>
    <property type="match status" value="1"/>
</dbReference>
<dbReference type="SUPFAM" id="SSF54211">
    <property type="entry name" value="Ribosomal protein S5 domain 2-like"/>
    <property type="match status" value="1"/>
</dbReference>
<dbReference type="CDD" id="cd04168">
    <property type="entry name" value="TetM_like"/>
    <property type="match status" value="1"/>
</dbReference>
<dbReference type="InterPro" id="IPR014721">
    <property type="entry name" value="Ribsml_uS5_D2-typ_fold_subgr"/>
</dbReference>